<reference evidence="1 2" key="1">
    <citation type="submission" date="2024-04" db="EMBL/GenBank/DDBJ databases">
        <title>Novel genus in family Flammeovirgaceae.</title>
        <authorList>
            <person name="Nguyen T.H."/>
            <person name="Vuong T.Q."/>
            <person name="Le H."/>
            <person name="Kim S.-G."/>
        </authorList>
    </citation>
    <scope>NUCLEOTIDE SEQUENCE [LARGE SCALE GENOMIC DNA]</scope>
    <source>
        <strain evidence="1 2">JCM 23209</strain>
    </source>
</reference>
<evidence type="ECO:0008006" key="3">
    <source>
        <dbReference type="Google" id="ProtNLM"/>
    </source>
</evidence>
<gene>
    <name evidence="1" type="ORF">AAG747_25315</name>
</gene>
<keyword evidence="2" id="KW-1185">Reference proteome</keyword>
<accession>A0AAW9S268</accession>
<evidence type="ECO:0000313" key="2">
    <source>
        <dbReference type="Proteomes" id="UP001403385"/>
    </source>
</evidence>
<dbReference type="RefSeq" id="WP_346824043.1">
    <property type="nucleotide sequence ID" value="NZ_JBDKWZ010000021.1"/>
</dbReference>
<proteinExistence type="predicted"/>
<dbReference type="EMBL" id="JBDKWZ010000021">
    <property type="protein sequence ID" value="MEN7551262.1"/>
    <property type="molecule type" value="Genomic_DNA"/>
</dbReference>
<evidence type="ECO:0000313" key="1">
    <source>
        <dbReference type="EMBL" id="MEN7551262.1"/>
    </source>
</evidence>
<dbReference type="Proteomes" id="UP001403385">
    <property type="component" value="Unassembled WGS sequence"/>
</dbReference>
<protein>
    <recommendedName>
        <fullName evidence="3">Lipoprotein</fullName>
    </recommendedName>
</protein>
<organism evidence="1 2">
    <name type="scientific">Rapidithrix thailandica</name>
    <dbReference type="NCBI Taxonomy" id="413964"/>
    <lineage>
        <taxon>Bacteria</taxon>
        <taxon>Pseudomonadati</taxon>
        <taxon>Bacteroidota</taxon>
        <taxon>Cytophagia</taxon>
        <taxon>Cytophagales</taxon>
        <taxon>Flammeovirgaceae</taxon>
        <taxon>Rapidithrix</taxon>
    </lineage>
</organism>
<dbReference type="PROSITE" id="PS51257">
    <property type="entry name" value="PROKAR_LIPOPROTEIN"/>
    <property type="match status" value="1"/>
</dbReference>
<dbReference type="AlphaFoldDB" id="A0AAW9S268"/>
<name>A0AAW9S268_9BACT</name>
<comment type="caution">
    <text evidence="1">The sequence shown here is derived from an EMBL/GenBank/DDBJ whole genome shotgun (WGS) entry which is preliminary data.</text>
</comment>
<sequence length="205" mass="23713">MKFFCILKYCLLGISLGLISCSSKIRSEQELMDYVMDESHGLYHKKSIKDLEVEMYYKPTDLLVTQELRGGHAISLDSLRQQYGKYAYFIFNASRNGQEPLQGMVGEFDRFSEVLQTLAFRMEQHVFLTTSQNDTIPLADSIFPRFYGASRNTTLMLVFGKEDWPGSDWVQVNWKDPGLRTGNMQFRFDTETLQAAPQIEFPNKK</sequence>